<protein>
    <submittedName>
        <fullName evidence="2">Metallo-mystery pair system four-Cys motif protein</fullName>
    </submittedName>
</protein>
<dbReference type="EMBL" id="BAABWN010000008">
    <property type="protein sequence ID" value="GAA6168737.1"/>
    <property type="molecule type" value="Genomic_DNA"/>
</dbReference>
<accession>A0ABQ0AAZ5</accession>
<gene>
    <name evidence="2" type="ORF">NBRC116591_25480</name>
</gene>
<sequence>MNPVVKTSCLMGLFLLAGCETEPKSSSVEFMLAYNGKPMTCEQTFEKEGLEWQLRAFQFYLSEVEIDGQAATLKNKSGEASPVAMLGTRCSGEGRWQFDMEPMTVSDSSSFSFMLGVPFEVNHQNPLQASEPLNHSDMFWTWQIGHKFVRMDIRSQTEEKSKSWAFHLGSIGCDSASSVRAPTEACAHPNTFTVTLDDFQSDKPVYFHVDRLIDNSKIIEDGNCMGDPDDASCKPLIQVLSEEQSKSHVFSQTL</sequence>
<name>A0ABQ0AAZ5_9GAMM</name>
<dbReference type="Pfam" id="PF20243">
    <property type="entry name" value="MbnP"/>
    <property type="match status" value="1"/>
</dbReference>
<dbReference type="Proteomes" id="UP001465153">
    <property type="component" value="Unassembled WGS sequence"/>
</dbReference>
<evidence type="ECO:0000259" key="1">
    <source>
        <dbReference type="Pfam" id="PF20243"/>
    </source>
</evidence>
<dbReference type="RefSeq" id="WP_353303488.1">
    <property type="nucleotide sequence ID" value="NZ_BAABWN010000008.1"/>
</dbReference>
<dbReference type="PROSITE" id="PS51257">
    <property type="entry name" value="PROKAR_LIPOPROTEIN"/>
    <property type="match status" value="1"/>
</dbReference>
<dbReference type="InterPro" id="IPR046863">
    <property type="entry name" value="MbnP-like_dom"/>
</dbReference>
<reference evidence="2 3" key="1">
    <citation type="submission" date="2024-04" db="EMBL/GenBank/DDBJ databases">
        <title>Draft genome sequence of Sessilibacter corallicola NBRC 116591.</title>
        <authorList>
            <person name="Miyakawa T."/>
            <person name="Kusuya Y."/>
            <person name="Miura T."/>
        </authorList>
    </citation>
    <scope>NUCLEOTIDE SEQUENCE [LARGE SCALE GENOMIC DNA]</scope>
    <source>
        <strain evidence="2 3">KU-00831-HH</strain>
    </source>
</reference>
<dbReference type="InterPro" id="IPR023977">
    <property type="entry name" value="MbnP-like"/>
</dbReference>
<evidence type="ECO:0000313" key="2">
    <source>
        <dbReference type="EMBL" id="GAA6168737.1"/>
    </source>
</evidence>
<comment type="caution">
    <text evidence="2">The sequence shown here is derived from an EMBL/GenBank/DDBJ whole genome shotgun (WGS) entry which is preliminary data.</text>
</comment>
<organism evidence="2 3">
    <name type="scientific">Sessilibacter corallicola</name>
    <dbReference type="NCBI Taxonomy" id="2904075"/>
    <lineage>
        <taxon>Bacteria</taxon>
        <taxon>Pseudomonadati</taxon>
        <taxon>Pseudomonadota</taxon>
        <taxon>Gammaproteobacteria</taxon>
        <taxon>Cellvibrionales</taxon>
        <taxon>Cellvibrionaceae</taxon>
        <taxon>Sessilibacter</taxon>
    </lineage>
</organism>
<keyword evidence="3" id="KW-1185">Reference proteome</keyword>
<proteinExistence type="predicted"/>
<evidence type="ECO:0000313" key="3">
    <source>
        <dbReference type="Proteomes" id="UP001465153"/>
    </source>
</evidence>
<dbReference type="NCBIfam" id="TIGR04052">
    <property type="entry name" value="MbnP_like_WxW"/>
    <property type="match status" value="1"/>
</dbReference>
<feature type="domain" description="Copper-binding protein MbnP-like" evidence="1">
    <location>
        <begin position="27"/>
        <end position="225"/>
    </location>
</feature>